<dbReference type="Gene3D" id="3.90.226.10">
    <property type="entry name" value="2-enoyl-CoA Hydratase, Chain A, domain 1"/>
    <property type="match status" value="1"/>
</dbReference>
<dbReference type="Gene3D" id="1.10.12.10">
    <property type="entry name" value="Lyase 2-enoyl-coa Hydratase, Chain A, domain 2"/>
    <property type="match status" value="1"/>
</dbReference>
<dbReference type="EMBL" id="JACPSX010000207">
    <property type="protein sequence ID" value="MBI3015532.1"/>
    <property type="molecule type" value="Genomic_DNA"/>
</dbReference>
<dbReference type="GO" id="GO:0016829">
    <property type="term" value="F:lyase activity"/>
    <property type="evidence" value="ECO:0007669"/>
    <property type="project" value="UniProtKB-KW"/>
</dbReference>
<dbReference type="PANTHER" id="PTHR11941:SF133">
    <property type="entry name" value="1,2-EPOXYPHENYLACETYL-COA ISOMERASE"/>
    <property type="match status" value="1"/>
</dbReference>
<dbReference type="InterPro" id="IPR001753">
    <property type="entry name" value="Enoyl-CoA_hydra/iso"/>
</dbReference>
<dbReference type="CDD" id="cd06558">
    <property type="entry name" value="crotonase-like"/>
    <property type="match status" value="1"/>
</dbReference>
<reference evidence="4" key="1">
    <citation type="submission" date="2020-07" db="EMBL/GenBank/DDBJ databases">
        <title>Huge and variable diversity of episymbiotic CPR bacteria and DPANN archaea in groundwater ecosystems.</title>
        <authorList>
            <person name="He C.Y."/>
            <person name="Keren R."/>
            <person name="Whittaker M."/>
            <person name="Farag I.F."/>
            <person name="Doudna J."/>
            <person name="Cate J.H.D."/>
            <person name="Banfield J.F."/>
        </authorList>
    </citation>
    <scope>NUCLEOTIDE SEQUENCE</scope>
    <source>
        <strain evidence="4">NC_groundwater_717_Ag_S-0.2um_59_8</strain>
    </source>
</reference>
<evidence type="ECO:0000256" key="1">
    <source>
        <dbReference type="ARBA" id="ARBA00005254"/>
    </source>
</evidence>
<sequence length="266" mass="29295">MPYDTILWEMKNNVAQITLNRPDQLNALNIPMCREVMSALEICQSDPQVRCVTVTGAGRAFCFGGDVKLMLESVQRGDSEGERFLRELVFYLHGMISAIRRLEKPVVGAVNGVASGAGFSLALACDLVLASDAARFNQAYVKIGLSVDGGSSYFLPRHLGMKKAAELFFTGDMIDAAKAFELGIVNRVVPADELNRAAFDLASRLAEGATLAMGRTKMLLNSCFHESLESQMEIERQLIRQSTRSQDFAEGIRAFAEKRSPKFQSR</sequence>
<dbReference type="GO" id="GO:0006635">
    <property type="term" value="P:fatty acid beta-oxidation"/>
    <property type="evidence" value="ECO:0007669"/>
    <property type="project" value="TreeGrafter"/>
</dbReference>
<name>A0A932M175_UNCTE</name>
<dbReference type="AlphaFoldDB" id="A0A932M175"/>
<dbReference type="InterPro" id="IPR029045">
    <property type="entry name" value="ClpP/crotonase-like_dom_sf"/>
</dbReference>
<comment type="similarity">
    <text evidence="1 3">Belongs to the enoyl-CoA hydratase/isomerase family.</text>
</comment>
<dbReference type="InterPro" id="IPR018376">
    <property type="entry name" value="Enoyl-CoA_hyd/isom_CS"/>
</dbReference>
<comment type="caution">
    <text evidence="4">The sequence shown here is derived from an EMBL/GenBank/DDBJ whole genome shotgun (WGS) entry which is preliminary data.</text>
</comment>
<dbReference type="Proteomes" id="UP000741360">
    <property type="component" value="Unassembled WGS sequence"/>
</dbReference>
<evidence type="ECO:0000256" key="2">
    <source>
        <dbReference type="ARBA" id="ARBA00023239"/>
    </source>
</evidence>
<evidence type="ECO:0000313" key="4">
    <source>
        <dbReference type="EMBL" id="MBI3015532.1"/>
    </source>
</evidence>
<accession>A0A932M175</accession>
<dbReference type="SUPFAM" id="SSF52096">
    <property type="entry name" value="ClpP/crotonase"/>
    <property type="match status" value="1"/>
</dbReference>
<proteinExistence type="inferred from homology"/>
<dbReference type="PANTHER" id="PTHR11941">
    <property type="entry name" value="ENOYL-COA HYDRATASE-RELATED"/>
    <property type="match status" value="1"/>
</dbReference>
<gene>
    <name evidence="4" type="ORF">HYY65_10835</name>
</gene>
<dbReference type="Pfam" id="PF00378">
    <property type="entry name" value="ECH_1"/>
    <property type="match status" value="1"/>
</dbReference>
<organism evidence="4 5">
    <name type="scientific">Tectimicrobiota bacterium</name>
    <dbReference type="NCBI Taxonomy" id="2528274"/>
    <lineage>
        <taxon>Bacteria</taxon>
        <taxon>Pseudomonadati</taxon>
        <taxon>Nitrospinota/Tectimicrobiota group</taxon>
        <taxon>Candidatus Tectimicrobiota</taxon>
    </lineage>
</organism>
<keyword evidence="2" id="KW-0456">Lyase</keyword>
<protein>
    <submittedName>
        <fullName evidence="4">Enoyl-CoA hydratase</fullName>
    </submittedName>
</protein>
<evidence type="ECO:0000256" key="3">
    <source>
        <dbReference type="RuleBase" id="RU003707"/>
    </source>
</evidence>
<evidence type="ECO:0000313" key="5">
    <source>
        <dbReference type="Proteomes" id="UP000741360"/>
    </source>
</evidence>
<dbReference type="PROSITE" id="PS00166">
    <property type="entry name" value="ENOYL_COA_HYDRATASE"/>
    <property type="match status" value="1"/>
</dbReference>
<dbReference type="InterPro" id="IPR014748">
    <property type="entry name" value="Enoyl-CoA_hydra_C"/>
</dbReference>